<dbReference type="InterPro" id="IPR009100">
    <property type="entry name" value="AcylCoA_DH/oxidase_NM_dom_sf"/>
</dbReference>
<dbReference type="SUPFAM" id="SSF56645">
    <property type="entry name" value="Acyl-CoA dehydrogenase NM domain-like"/>
    <property type="match status" value="1"/>
</dbReference>
<evidence type="ECO:0000313" key="5">
    <source>
        <dbReference type="EMBL" id="OUC77189.1"/>
    </source>
</evidence>
<dbReference type="Gene3D" id="1.10.540.10">
    <property type="entry name" value="Acyl-CoA dehydrogenase/oxidase, N-terminal domain"/>
    <property type="match status" value="1"/>
</dbReference>
<dbReference type="Pfam" id="PF08028">
    <property type="entry name" value="Acyl-CoA_dh_2"/>
    <property type="match status" value="1"/>
</dbReference>
<evidence type="ECO:0000259" key="3">
    <source>
        <dbReference type="Pfam" id="PF02770"/>
    </source>
</evidence>
<dbReference type="GO" id="GO:0050660">
    <property type="term" value="F:flavin adenine dinucleotide binding"/>
    <property type="evidence" value="ECO:0007669"/>
    <property type="project" value="InterPro"/>
</dbReference>
<comment type="caution">
    <text evidence="5">The sequence shown here is derived from an EMBL/GenBank/DDBJ whole genome shotgun (WGS) entry which is preliminary data.</text>
</comment>
<name>A0A243Q766_9ACTN</name>
<evidence type="ECO:0000256" key="1">
    <source>
        <dbReference type="ARBA" id="ARBA00022630"/>
    </source>
</evidence>
<dbReference type="SUPFAM" id="SSF47203">
    <property type="entry name" value="Acyl-CoA dehydrogenase C-terminal domain-like"/>
    <property type="match status" value="1"/>
</dbReference>
<dbReference type="PIRSF" id="PIRSF016578">
    <property type="entry name" value="HsaA"/>
    <property type="match status" value="1"/>
</dbReference>
<organism evidence="5 6">
    <name type="scientific">Gordonia lacunae</name>
    <dbReference type="NCBI Taxonomy" id="417102"/>
    <lineage>
        <taxon>Bacteria</taxon>
        <taxon>Bacillati</taxon>
        <taxon>Actinomycetota</taxon>
        <taxon>Actinomycetes</taxon>
        <taxon>Mycobacteriales</taxon>
        <taxon>Gordoniaceae</taxon>
        <taxon>Gordonia</taxon>
    </lineage>
</organism>
<dbReference type="Gene3D" id="2.40.110.10">
    <property type="entry name" value="Butyryl-CoA Dehydrogenase, subunit A, domain 2"/>
    <property type="match status" value="1"/>
</dbReference>
<dbReference type="GO" id="GO:0003995">
    <property type="term" value="F:acyl-CoA dehydrogenase activity"/>
    <property type="evidence" value="ECO:0007669"/>
    <property type="project" value="TreeGrafter"/>
</dbReference>
<gene>
    <name evidence="5" type="ORF">CA982_18300</name>
</gene>
<dbReference type="Gene3D" id="1.20.140.10">
    <property type="entry name" value="Butyryl-CoA Dehydrogenase, subunit A, domain 3"/>
    <property type="match status" value="1"/>
</dbReference>
<evidence type="ECO:0000259" key="4">
    <source>
        <dbReference type="Pfam" id="PF08028"/>
    </source>
</evidence>
<proteinExistence type="predicted"/>
<dbReference type="PANTHER" id="PTHR43884:SF25">
    <property type="entry name" value="ACYL-COA DEHYDROGENASE YDBM-RELATED"/>
    <property type="match status" value="1"/>
</dbReference>
<evidence type="ECO:0000256" key="2">
    <source>
        <dbReference type="ARBA" id="ARBA00023002"/>
    </source>
</evidence>
<dbReference type="CDD" id="cd00567">
    <property type="entry name" value="ACAD"/>
    <property type="match status" value="1"/>
</dbReference>
<dbReference type="STRING" id="417102.CA982_18300"/>
<dbReference type="InterPro" id="IPR013107">
    <property type="entry name" value="Acyl-CoA_DH_C"/>
</dbReference>
<dbReference type="InterPro" id="IPR037069">
    <property type="entry name" value="AcylCoA_DH/ox_N_sf"/>
</dbReference>
<keyword evidence="2" id="KW-0560">Oxidoreductase</keyword>
<evidence type="ECO:0000313" key="6">
    <source>
        <dbReference type="Proteomes" id="UP000194632"/>
    </source>
</evidence>
<sequence length="391" mass="42071">MTETTALPDSDTEWLIPEDALERFRERAVVHDRDNTFFAEDLDDLRELGYLRAAIPREHGGLGLTLHQVNAEQRRLAAHAPATALGINMHLYWTGPLGDALRAGDTSLKWLADEVVAGKVVAAGHGEPGNDVSIDDSTTVATPVEGGYRLSGHKIFTSLSPAWQWLGVHARDNSDPDHPKIVHGFISRDQEGVSTVETWDTLGVRATASHDTLLDDVFLPADRVVEIVDLGQPPTGYIAGVFPWVLPALGNIYLGVARRALDVAIATARSRTAVSLGGESVAHKPFTQYHVAEAELALEGVTGQLDALTAALTDGADLGDRALLRLFAAKENGTRVARTVTDLALEIAGAGSLHRRGELERLYRDVRAGSFHPPNTDSIRAYVGAFALGVL</sequence>
<dbReference type="PANTHER" id="PTHR43884">
    <property type="entry name" value="ACYL-COA DEHYDROGENASE"/>
    <property type="match status" value="1"/>
</dbReference>
<protein>
    <submittedName>
        <fullName evidence="5">Acyl-CoA dehydrogenase</fullName>
    </submittedName>
</protein>
<dbReference type="InterPro" id="IPR046373">
    <property type="entry name" value="Acyl-CoA_Oxase/DH_mid-dom_sf"/>
</dbReference>
<dbReference type="InterPro" id="IPR036250">
    <property type="entry name" value="AcylCo_DH-like_C"/>
</dbReference>
<dbReference type="Pfam" id="PF02770">
    <property type="entry name" value="Acyl-CoA_dh_M"/>
    <property type="match status" value="1"/>
</dbReference>
<dbReference type="RefSeq" id="WP_086536697.1">
    <property type="nucleotide sequence ID" value="NZ_NGFO01000023.1"/>
</dbReference>
<dbReference type="AlphaFoldDB" id="A0A243Q766"/>
<dbReference type="OrthoDB" id="2986495at2"/>
<reference evidence="5 6" key="1">
    <citation type="submission" date="2017-05" db="EMBL/GenBank/DDBJ databases">
        <title>Biotechnological potential of actinobacteria isolated from South African environments.</title>
        <authorList>
            <person name="Le Roes-Hill M."/>
            <person name="Prins A."/>
            <person name="Durrell K.A."/>
        </authorList>
    </citation>
    <scope>NUCLEOTIDE SEQUENCE [LARGE SCALE GENOMIC DNA]</scope>
    <source>
        <strain evidence="5">BS2</strain>
    </source>
</reference>
<accession>A0A243Q766</accession>
<feature type="domain" description="Acyl-CoA dehydrogenase C-terminal" evidence="4">
    <location>
        <begin position="251"/>
        <end position="372"/>
    </location>
</feature>
<dbReference type="EMBL" id="NGFO01000023">
    <property type="protein sequence ID" value="OUC77189.1"/>
    <property type="molecule type" value="Genomic_DNA"/>
</dbReference>
<dbReference type="Proteomes" id="UP000194632">
    <property type="component" value="Unassembled WGS sequence"/>
</dbReference>
<dbReference type="InterPro" id="IPR006091">
    <property type="entry name" value="Acyl-CoA_Oxase/DH_mid-dom"/>
</dbReference>
<keyword evidence="6" id="KW-1185">Reference proteome</keyword>
<feature type="domain" description="Acyl-CoA oxidase/dehydrogenase middle" evidence="3">
    <location>
        <begin position="129"/>
        <end position="217"/>
    </location>
</feature>
<keyword evidence="1" id="KW-0285">Flavoprotein</keyword>